<comment type="caution">
    <text evidence="4">The sequence shown here is derived from an EMBL/GenBank/DDBJ whole genome shotgun (WGS) entry which is preliminary data.</text>
</comment>
<dbReference type="GO" id="GO:0003676">
    <property type="term" value="F:nucleic acid binding"/>
    <property type="evidence" value="ECO:0007669"/>
    <property type="project" value="InterPro"/>
</dbReference>
<name>A0AAW1JIL7_POPJA</name>
<dbReference type="SMART" id="SM00343">
    <property type="entry name" value="ZnF_C2HC"/>
    <property type="match status" value="2"/>
</dbReference>
<feature type="domain" description="CCHC-type" evidence="3">
    <location>
        <begin position="388"/>
        <end position="403"/>
    </location>
</feature>
<dbReference type="Gene3D" id="4.10.60.10">
    <property type="entry name" value="Zinc finger, CCHC-type"/>
    <property type="match status" value="1"/>
</dbReference>
<proteinExistence type="predicted"/>
<dbReference type="GO" id="GO:0008270">
    <property type="term" value="F:zinc ion binding"/>
    <property type="evidence" value="ECO:0007669"/>
    <property type="project" value="UniProtKB-KW"/>
</dbReference>
<evidence type="ECO:0000256" key="2">
    <source>
        <dbReference type="SAM" id="MobiDB-lite"/>
    </source>
</evidence>
<evidence type="ECO:0000256" key="1">
    <source>
        <dbReference type="PROSITE-ProRule" id="PRU00047"/>
    </source>
</evidence>
<evidence type="ECO:0000313" key="5">
    <source>
        <dbReference type="Proteomes" id="UP001458880"/>
    </source>
</evidence>
<dbReference type="EMBL" id="JASPKY010000375">
    <property type="protein sequence ID" value="KAK9703179.1"/>
    <property type="molecule type" value="Genomic_DNA"/>
</dbReference>
<dbReference type="Proteomes" id="UP001458880">
    <property type="component" value="Unassembled WGS sequence"/>
</dbReference>
<keyword evidence="1" id="KW-0863">Zinc-finger</keyword>
<accession>A0AAW1JIL7</accession>
<dbReference type="InterPro" id="IPR036875">
    <property type="entry name" value="Znf_CCHC_sf"/>
</dbReference>
<dbReference type="InterPro" id="IPR001878">
    <property type="entry name" value="Znf_CCHC"/>
</dbReference>
<keyword evidence="1" id="KW-0479">Metal-binding</keyword>
<organism evidence="4 5">
    <name type="scientific">Popillia japonica</name>
    <name type="common">Japanese beetle</name>
    <dbReference type="NCBI Taxonomy" id="7064"/>
    <lineage>
        <taxon>Eukaryota</taxon>
        <taxon>Metazoa</taxon>
        <taxon>Ecdysozoa</taxon>
        <taxon>Arthropoda</taxon>
        <taxon>Hexapoda</taxon>
        <taxon>Insecta</taxon>
        <taxon>Pterygota</taxon>
        <taxon>Neoptera</taxon>
        <taxon>Endopterygota</taxon>
        <taxon>Coleoptera</taxon>
        <taxon>Polyphaga</taxon>
        <taxon>Scarabaeiformia</taxon>
        <taxon>Scarabaeidae</taxon>
        <taxon>Rutelinae</taxon>
        <taxon>Popillia</taxon>
    </lineage>
</organism>
<evidence type="ECO:0000313" key="4">
    <source>
        <dbReference type="EMBL" id="KAK9703179.1"/>
    </source>
</evidence>
<gene>
    <name evidence="4" type="ORF">QE152_g29526</name>
</gene>
<protein>
    <submittedName>
        <fullName evidence="4">Zinc knuckle</fullName>
    </submittedName>
</protein>
<feature type="region of interest" description="Disordered" evidence="2">
    <location>
        <begin position="140"/>
        <end position="159"/>
    </location>
</feature>
<dbReference type="PROSITE" id="PS50158">
    <property type="entry name" value="ZF_CCHC"/>
    <property type="match status" value="1"/>
</dbReference>
<sequence length="433" mass="49408">MEINRLSKDELAYELKVRGVTDITTVSEMRSTLRHLRRLERTLDYVPPSYPFTFAEDKAAIESNIDEITQLITDFSNTMTSPEFKKIATKIAHSISRTNRSQPNASLASEKSQLLVQTKVKQFHKNAKSVKSDVDYLTASDQDSGDCSTNSDPPTRTGLSTHMLQQTIPVSPTLVKPVAVAKWNLHYNGDNRNMSVNAFIERVEEMRVARGISKENLFQSALDLFREKALIWYRANRTSYRDWDELVVGLREEFQPPDYDEKLLDEVKRRTQGSNESIGIYLSVMATLFSRFTHKISQAKQLKIIMRNLLPFYQTQLALVDITSTTQLLKLGRQLEARRTSVELYAPPPTRNRTLEPDLAYIQTQLASTSVDSRPPKSSGRTPANKTCWNCNRSGHFSKDCTQPKKKHCYKCGEPDVTVATCRRCTGNFRRTH</sequence>
<evidence type="ECO:0000259" key="3">
    <source>
        <dbReference type="PROSITE" id="PS50158"/>
    </source>
</evidence>
<dbReference type="Pfam" id="PF00098">
    <property type="entry name" value="zf-CCHC"/>
    <property type="match status" value="1"/>
</dbReference>
<dbReference type="SUPFAM" id="SSF57756">
    <property type="entry name" value="Retrovirus zinc finger-like domains"/>
    <property type="match status" value="1"/>
</dbReference>
<reference evidence="4 5" key="1">
    <citation type="journal article" date="2024" name="BMC Genomics">
        <title>De novo assembly and annotation of Popillia japonica's genome with initial clues to its potential as an invasive pest.</title>
        <authorList>
            <person name="Cucini C."/>
            <person name="Boschi S."/>
            <person name="Funari R."/>
            <person name="Cardaioli E."/>
            <person name="Iannotti N."/>
            <person name="Marturano G."/>
            <person name="Paoli F."/>
            <person name="Bruttini M."/>
            <person name="Carapelli A."/>
            <person name="Frati F."/>
            <person name="Nardi F."/>
        </authorList>
    </citation>
    <scope>NUCLEOTIDE SEQUENCE [LARGE SCALE GENOMIC DNA]</scope>
    <source>
        <strain evidence="4">DMR45628</strain>
    </source>
</reference>
<keyword evidence="1" id="KW-0862">Zinc</keyword>
<keyword evidence="5" id="KW-1185">Reference proteome</keyword>
<dbReference type="AlphaFoldDB" id="A0AAW1JIL7"/>